<protein>
    <submittedName>
        <fullName evidence="1">Uncharacterized protein</fullName>
    </submittedName>
</protein>
<name>Q8CAX5_MOUSE</name>
<reference evidence="1" key="4">
    <citation type="journal article" date="2001" name="Nature">
        <title>Functional annotation of a full-length mouse cDNA collection.</title>
        <authorList>
            <consortium name="The RIKEN Genome Exploration Research Group Phase II Team and the FANTOM Consortium"/>
        </authorList>
    </citation>
    <scope>NUCLEOTIDE SEQUENCE</scope>
    <source>
        <strain evidence="1">C57BL/6J</strain>
        <tissue evidence="1">Thymus</tissue>
    </source>
</reference>
<reference evidence="1" key="7">
    <citation type="journal article" date="2005" name="Science">
        <title>The Transcriptional Landscape of the Mammalian Genome.</title>
        <authorList>
            <consortium name="The FANTOM Consortium"/>
            <consortium name="Riken Genome Exploration Research Group and Genome Science Group (Genome Network Project Core Group)"/>
        </authorList>
    </citation>
    <scope>NUCLEOTIDE SEQUENCE</scope>
    <source>
        <strain evidence="1">C57BL/6J</strain>
        <tissue evidence="1">Thymus</tissue>
    </source>
</reference>
<reference evidence="1" key="6">
    <citation type="journal article" date="2002" name="Nature">
        <title>Analysis of the mouse transcriptome based on functional annotation of 60,770 full-length cDNAs.</title>
        <authorList>
            <consortium name="The FANTOM Consortium and the RIKEN Genome Exploration Research Group Phase I and II Team"/>
        </authorList>
    </citation>
    <scope>NUCLEOTIDE SEQUENCE</scope>
    <source>
        <strain evidence="1">C57BL/6J</strain>
        <tissue evidence="1">Thymus</tissue>
    </source>
</reference>
<evidence type="ECO:0000313" key="2">
    <source>
        <dbReference type="MGI" id="MGI:1289196"/>
    </source>
</evidence>
<organism evidence="1">
    <name type="scientific">Mus musculus</name>
    <name type="common">Mouse</name>
    <dbReference type="NCBI Taxonomy" id="10090"/>
    <lineage>
        <taxon>Eukaryota</taxon>
        <taxon>Metazoa</taxon>
        <taxon>Chordata</taxon>
        <taxon>Craniata</taxon>
        <taxon>Vertebrata</taxon>
        <taxon>Euteleostomi</taxon>
        <taxon>Mammalia</taxon>
        <taxon>Eutheria</taxon>
        <taxon>Euarchontoglires</taxon>
        <taxon>Glires</taxon>
        <taxon>Rodentia</taxon>
        <taxon>Myomorpha</taxon>
        <taxon>Muroidea</taxon>
        <taxon>Muridae</taxon>
        <taxon>Murinae</taxon>
        <taxon>Mus</taxon>
        <taxon>Mus</taxon>
    </lineage>
</organism>
<dbReference type="MGI" id="MGI:1289196">
    <property type="gene designation" value="Rnf213"/>
</dbReference>
<reference evidence="1" key="2">
    <citation type="journal article" date="2000" name="Genome Res.">
        <title>Normalization and subtraction of cap-trapper-selected cDNAs to prepare full-length cDNA libraries for rapid discovery of new genes.</title>
        <authorList>
            <person name="Carninci P."/>
            <person name="Shibata Y."/>
            <person name="Hayatsu N."/>
            <person name="Sugahara Y."/>
            <person name="Shibata K."/>
            <person name="Itoh M."/>
            <person name="Konno H."/>
            <person name="Okazaki Y."/>
            <person name="Muramatsu M."/>
            <person name="Hayashizaki Y."/>
        </authorList>
    </citation>
    <scope>NUCLEOTIDE SEQUENCE</scope>
    <source>
        <strain evidence="1">C57BL/6J</strain>
        <tissue evidence="1">Thymus</tissue>
    </source>
</reference>
<evidence type="ECO:0000313" key="1">
    <source>
        <dbReference type="EMBL" id="BAC29809.1"/>
    </source>
</evidence>
<accession>Q8CAX5</accession>
<sequence>MKQGKESPFSVATLGRGSLPSYTECEPVCSGLQALLAQCRGSPGYRWGFLDESWLKVFADRLVGILLIINKVVELAPIHLWSDGLSFLCSFIFGGREWTECICQEAGVGAKFADT</sequence>
<dbReference type="EMBL" id="AK037444">
    <property type="protein sequence ID" value="BAC29809.1"/>
    <property type="molecule type" value="mRNA"/>
</dbReference>
<gene>
    <name evidence="2" type="primary">Rnf213</name>
</gene>
<reference evidence="1" key="5">
    <citation type="submission" date="2001-07" db="EMBL/GenBank/DDBJ databases">
        <authorList>
            <person name="Adachi J."/>
            <person name="Aizawa K."/>
            <person name="Akimura T."/>
            <person name="Arakawa T."/>
            <person name="Bono H."/>
            <person name="Carninci P."/>
            <person name="Fukuda S."/>
            <person name="Furuno M."/>
            <person name="Hanagaki T."/>
            <person name="Hara A."/>
            <person name="Hashizume W."/>
            <person name="Hayashida K."/>
            <person name="Hayatsu N."/>
            <person name="Hiramoto K."/>
            <person name="Hiraoka T."/>
            <person name="Hirozane T."/>
            <person name="Hori F."/>
            <person name="Imotani K."/>
            <person name="Ishii Y."/>
            <person name="Itoh M."/>
            <person name="Kagawa I."/>
            <person name="Kasukawa T."/>
            <person name="Katoh H."/>
            <person name="Kawai J."/>
            <person name="Kojima Y."/>
            <person name="Kondo S."/>
            <person name="Konno H."/>
            <person name="Kouda M."/>
            <person name="Koya S."/>
            <person name="Kurihara C."/>
            <person name="Matsuyama T."/>
            <person name="Miyazaki A."/>
            <person name="Murata M."/>
            <person name="Nakamura M."/>
            <person name="Nishi K."/>
            <person name="Nomura K."/>
            <person name="Numazaki R."/>
            <person name="Ohno M."/>
            <person name="Ohsato N."/>
            <person name="Okazaki Y."/>
            <person name="Saito R."/>
            <person name="Saitoh H."/>
            <person name="Sakai C."/>
            <person name="Sakai K."/>
            <person name="Sakazume N."/>
            <person name="Sano H."/>
            <person name="Sasaki D."/>
            <person name="Shibata K."/>
            <person name="Shinagawa A."/>
            <person name="Shiraki T."/>
            <person name="Sogabe Y."/>
            <person name="Tagami M."/>
            <person name="Tagawa A."/>
            <person name="Takahashi F."/>
            <person name="Takaku-Akahira S."/>
            <person name="Takeda Y."/>
            <person name="Tanaka T."/>
            <person name="Tomaru A."/>
            <person name="Toya T."/>
            <person name="Yasunishi A."/>
            <person name="Muramatsu M."/>
            <person name="Hayashizaki Y."/>
        </authorList>
    </citation>
    <scope>NUCLEOTIDE SEQUENCE</scope>
    <source>
        <strain evidence="1">C57BL/6J</strain>
        <tissue evidence="1">Thymus</tissue>
    </source>
</reference>
<reference evidence="1" key="8">
    <citation type="journal article" date="2005" name="Science">
        <title>Antisense Transcription in the Mammalian Transcriptome.</title>
        <authorList>
            <consortium name="RIKEN Genome Exploration Research Group and Genome Science Group (Genome Network Project Core Group) and the FANTOM Consortium"/>
        </authorList>
    </citation>
    <scope>NUCLEOTIDE SEQUENCE</scope>
    <source>
        <strain evidence="1">C57BL/6J</strain>
        <tissue evidence="1">Thymus</tissue>
    </source>
</reference>
<proteinExistence type="evidence at transcript level"/>
<dbReference type="AlphaFoldDB" id="Q8CAX5"/>
<reference evidence="1" key="3">
    <citation type="journal article" date="2000" name="Genome Res.">
        <title>RIKEN integrated sequence analysis (RISA) system--384-format sequencing pipeline with 384 multicapillary sequencer.</title>
        <authorList>
            <person name="Shibata K."/>
            <person name="Itoh M."/>
            <person name="Aizawa K."/>
            <person name="Nagaoka S."/>
            <person name="Sasaki N."/>
            <person name="Carninci P."/>
            <person name="Konno H."/>
            <person name="Akiyama J."/>
            <person name="Nishi K."/>
            <person name="Kitsunai T."/>
            <person name="Tashiro H."/>
            <person name="Itoh M."/>
            <person name="Sumi N."/>
            <person name="Ishii Y."/>
            <person name="Nakamura S."/>
            <person name="Hazama M."/>
            <person name="Nishine T."/>
            <person name="Harada A."/>
            <person name="Yamamoto R."/>
            <person name="Matsumoto H."/>
            <person name="Sakaguchi S."/>
            <person name="Ikegami T."/>
            <person name="Kashiwagi K."/>
            <person name="Fujiwake S."/>
            <person name="Inoue K."/>
            <person name="Togawa Y."/>
            <person name="Izawa M."/>
            <person name="Ohara E."/>
            <person name="Watahiki M."/>
            <person name="Yoneda Y."/>
            <person name="Ishikawa T."/>
            <person name="Ozawa K."/>
            <person name="Tanaka T."/>
            <person name="Matsuura S."/>
            <person name="Kawai J."/>
            <person name="Okazaki Y."/>
            <person name="Muramatsu M."/>
            <person name="Inoue Y."/>
            <person name="Kira A."/>
            <person name="Hayashizaki Y."/>
        </authorList>
    </citation>
    <scope>NUCLEOTIDE SEQUENCE</scope>
    <source>
        <strain evidence="1">C57BL/6J</strain>
        <tissue evidence="1">Thymus</tissue>
    </source>
</reference>
<dbReference type="AGR" id="MGI:1289196"/>
<reference evidence="1" key="1">
    <citation type="journal article" date="1999" name="Methods Enzymol.">
        <title>High-efficiency full-length cDNA cloning.</title>
        <authorList>
            <person name="Carninci P."/>
            <person name="Hayashizaki Y."/>
        </authorList>
    </citation>
    <scope>NUCLEOTIDE SEQUENCE</scope>
    <source>
        <strain evidence="1">C57BL/6J</strain>
        <tissue evidence="1">Thymus</tissue>
    </source>
</reference>